<accession>A0AAI9AJE0</accession>
<organism evidence="5 6">
    <name type="scientific">Caminibacter mediatlanticus TB-2</name>
    <dbReference type="NCBI Taxonomy" id="391592"/>
    <lineage>
        <taxon>Bacteria</taxon>
        <taxon>Pseudomonadati</taxon>
        <taxon>Campylobacterota</taxon>
        <taxon>Epsilonproteobacteria</taxon>
        <taxon>Nautiliales</taxon>
        <taxon>Nautiliaceae</taxon>
        <taxon>Caminibacter</taxon>
    </lineage>
</organism>
<dbReference type="RefSeq" id="WP_007473661.1">
    <property type="nucleotide sequence ID" value="NZ_ABCJ01000001.1"/>
</dbReference>
<comment type="caution">
    <text evidence="5">The sequence shown here is derived from an EMBL/GenBank/DDBJ whole genome shotgun (WGS) entry which is preliminary data.</text>
</comment>
<name>A0AAI9AJE0_9BACT</name>
<dbReference type="EC" id="3.5.2.6" evidence="2"/>
<dbReference type="GO" id="GO:0046677">
    <property type="term" value="P:response to antibiotic"/>
    <property type="evidence" value="ECO:0007669"/>
    <property type="project" value="UniProtKB-KW"/>
</dbReference>
<evidence type="ECO:0000256" key="4">
    <source>
        <dbReference type="ARBA" id="ARBA00023251"/>
    </source>
</evidence>
<evidence type="ECO:0000313" key="5">
    <source>
        <dbReference type="EMBL" id="EDM24592.1"/>
    </source>
</evidence>
<evidence type="ECO:0000256" key="3">
    <source>
        <dbReference type="ARBA" id="ARBA00023157"/>
    </source>
</evidence>
<dbReference type="AlphaFoldDB" id="A0AAI9AJE0"/>
<keyword evidence="4" id="KW-0046">Antibiotic resistance</keyword>
<dbReference type="GO" id="GO:0008800">
    <property type="term" value="F:beta-lactamase activity"/>
    <property type="evidence" value="ECO:0007669"/>
    <property type="project" value="UniProtKB-EC"/>
</dbReference>
<dbReference type="SMART" id="SM00671">
    <property type="entry name" value="SEL1"/>
    <property type="match status" value="3"/>
</dbReference>
<dbReference type="Gene3D" id="1.25.40.10">
    <property type="entry name" value="Tetratricopeptide repeat domain"/>
    <property type="match status" value="2"/>
</dbReference>
<proteinExistence type="predicted"/>
<evidence type="ECO:0000256" key="1">
    <source>
        <dbReference type="ARBA" id="ARBA00001526"/>
    </source>
</evidence>
<dbReference type="InterPro" id="IPR006597">
    <property type="entry name" value="Sel1-like"/>
</dbReference>
<dbReference type="InterPro" id="IPR011990">
    <property type="entry name" value="TPR-like_helical_dom_sf"/>
</dbReference>
<evidence type="ECO:0000256" key="2">
    <source>
        <dbReference type="ARBA" id="ARBA00012865"/>
    </source>
</evidence>
<dbReference type="EMBL" id="ABCJ01000001">
    <property type="protein sequence ID" value="EDM24592.1"/>
    <property type="molecule type" value="Genomic_DNA"/>
</dbReference>
<reference evidence="5 6" key="1">
    <citation type="journal article" date="2011" name="Stand. Genomic Sci.">
        <title>Draft genome sequence of Caminibacter mediatlanticus strain TB-2, an epsilonproteobacterium isolated from a deep-sea hydrothermal vent.</title>
        <authorList>
            <person name="Giovannelli D."/>
            <person name="Ferriera S."/>
            <person name="Johnson J."/>
            <person name="Kravitz S."/>
            <person name="Perez-Rodriguez I."/>
            <person name="Ricci J."/>
            <person name="O'Brien C."/>
            <person name="Voordeckers J.W."/>
            <person name="Bini E."/>
            <person name="Vetriani C."/>
        </authorList>
    </citation>
    <scope>NUCLEOTIDE SEQUENCE [LARGE SCALE GENOMIC DNA]</scope>
    <source>
        <strain evidence="5 6">TB-2</strain>
    </source>
</reference>
<dbReference type="SUPFAM" id="SSF81901">
    <property type="entry name" value="HCP-like"/>
    <property type="match status" value="3"/>
</dbReference>
<sequence>MSKKILFIFLVSFFIVGCANKKLGNLYYKEKNYYLAYKNLEPFAKKGFPKEAYKVAKLIYEEKVQKPPYIERKYALIAYKNGILKSSIIIADSYYKENNYKQALKWYDLSKFGYFNLKDFKNYIDIITKIDSFKIQKQHLVRLNKYAKQSKNPKLLTMLAKFYLKDSLYKNIKLGISYLIKAHIQNYYPATVYLGIFYIKNGQEEKGYKLLKQVAYKDKWAAYYLGNYLYNEMVKNEKLMNYGCSSSKFRAPKEFFYKKLKIYKFNDLFSRENVIKAYNLSYKLGLKKAIYKIIRLDIEDNTFENSLTTYSKMDLNEVVSFLKSQKDIESKLILAKIYEKYLYLNSYKKAKEIYLWYKNINNVLAIWHLYQYEKRFENKVNFEYLDYLTKEKFTPAIIEKAYQEIIIGKDIENNKKILKYYVKQNNILALNYMGSLYSKEIFLPKSKSVDFYYKACSLEKKPFYIPSEDLKIANFYNDYLKMQTKYLTINYYYSQMNNRVAELSIAKFYKQNCEYNKLKNWLEKLYKQNDFNGKEYYYIMILKRFIDDKNKFKEAIDYLKNRDDIVSNITLGDIYANGFNVEVNPKIAEKYYMNALELGYKQAINKLISMYESLNINNIYNKKIIYLYKLAIKYNLKDSKYKFAKFLYQNGKKYQALKILKKAKITPKIRYLLYVITGKIKYIKGVDSNFGYLLYAKALNLQNKNPKKALYYTFRAMLCNTPNTPKLSYILMEKINSSKIIKRIYEKAKKAPKCYIN</sequence>
<protein>
    <recommendedName>
        <fullName evidence="2">beta-lactamase</fullName>
        <ecNumber evidence="2">3.5.2.6</ecNumber>
    </recommendedName>
</protein>
<keyword evidence="3" id="KW-1015">Disulfide bond</keyword>
<comment type="catalytic activity">
    <reaction evidence="1">
        <text>a beta-lactam + H2O = a substituted beta-amino acid</text>
        <dbReference type="Rhea" id="RHEA:20401"/>
        <dbReference type="ChEBI" id="CHEBI:15377"/>
        <dbReference type="ChEBI" id="CHEBI:35627"/>
        <dbReference type="ChEBI" id="CHEBI:140347"/>
        <dbReference type="EC" id="3.5.2.6"/>
    </reaction>
</comment>
<dbReference type="PROSITE" id="PS51257">
    <property type="entry name" value="PROKAR_LIPOPROTEIN"/>
    <property type="match status" value="1"/>
</dbReference>
<evidence type="ECO:0000313" key="6">
    <source>
        <dbReference type="Proteomes" id="UP000003288"/>
    </source>
</evidence>
<gene>
    <name evidence="5" type="ORF">CMTB2_03713</name>
</gene>
<dbReference type="Proteomes" id="UP000003288">
    <property type="component" value="Unassembled WGS sequence"/>
</dbReference>